<keyword evidence="1" id="KW-0812">Transmembrane</keyword>
<dbReference type="SUPFAM" id="SSF56601">
    <property type="entry name" value="beta-lactamase/transpeptidase-like"/>
    <property type="match status" value="1"/>
</dbReference>
<protein>
    <submittedName>
        <fullName evidence="3">Penicillin-binding transpeptidase domain-containing protein</fullName>
    </submittedName>
</protein>
<keyword evidence="1" id="KW-1133">Transmembrane helix</keyword>
<organism evidence="3 4">
    <name type="scientific">Paenibacillus polygoni</name>
    <dbReference type="NCBI Taxonomy" id="3050112"/>
    <lineage>
        <taxon>Bacteria</taxon>
        <taxon>Bacillati</taxon>
        <taxon>Bacillota</taxon>
        <taxon>Bacilli</taxon>
        <taxon>Bacillales</taxon>
        <taxon>Paenibacillaceae</taxon>
        <taxon>Paenibacillus</taxon>
    </lineage>
</organism>
<evidence type="ECO:0000256" key="1">
    <source>
        <dbReference type="SAM" id="Phobius"/>
    </source>
</evidence>
<accession>A0ABY8WZV6</accession>
<feature type="domain" description="Penicillin-binding protein transpeptidase" evidence="2">
    <location>
        <begin position="275"/>
        <end position="594"/>
    </location>
</feature>
<dbReference type="PANTHER" id="PTHR30627:SF24">
    <property type="entry name" value="PENICILLIN-BINDING PROTEIN 4B"/>
    <property type="match status" value="1"/>
</dbReference>
<reference evidence="3 4" key="1">
    <citation type="submission" date="2023-06" db="EMBL/GenBank/DDBJ databases">
        <title>Paenibacillus polygonum sp. nov., an endophytic bacterium, isolated from Polygonum lapathifolium L. in Nanji Wetland National Nature Reserve, South of Poyang Lake, Jiangxi Province, China.</title>
        <authorList>
            <person name="Yu Z."/>
        </authorList>
    </citation>
    <scope>NUCLEOTIDE SEQUENCE [LARGE SCALE GENOMIC DNA]</scope>
    <source>
        <strain evidence="3 4">C31</strain>
    </source>
</reference>
<sequence>MDLLRKKRVFFTLLLLGGLLVILMFRLGYIQFVRVNQEVLETGRTMREMSVLQREQGIILDPGRGQFLDRHHKSLTGQMVYVPVLFPLPDRITEEQKSEILEMADILNINPDTLWTKWNALTSPEWWTLASGEPRILTSREVEAIQAKSVGVIKALPYMKRYIDSENGRQWLGYLAELPEKTAKSRLHQEVRDPFNVKSGAGGLERTLEPLLKGLGPTIVSSMVDGHKQPLNGTLGARVIAPHNPKYPLNVETTIDLVLQEQIEKITKEAGVAEGAVVVLDAKNADVVAMVSRPFYQPQQISLEKNEWANQALKAAVPGSIFKIITAAAALEQGVVHPQEKFHCTGHYGKYGLSCWKTEGHGTLTFAEGFAKSCNITFAEVASRLSSKQIADAAESLGLGRTVGFEKDHYLGQDHFVLFDHEEKGRIFNNKESIQLNDEGTRIQTAIGQRDVQVTPLQAANLMVTLLHGGKVQSPRIVSHIHYADGSLLTEIPQKRLIDKNVPSIQQSTARKLLEFMDKVVEEGTGQTLKEASWHLAGKSGTAQVIQNKGKRNHQWFIGYGPGESPEYAVAVLIKNVSPSSEHKATSIFKQVMDLLAKTHSKL</sequence>
<dbReference type="InterPro" id="IPR001460">
    <property type="entry name" value="PCN-bd_Tpept"/>
</dbReference>
<dbReference type="InterPro" id="IPR036138">
    <property type="entry name" value="PBP_dimer_sf"/>
</dbReference>
<dbReference type="PANTHER" id="PTHR30627">
    <property type="entry name" value="PEPTIDOGLYCAN D,D-TRANSPEPTIDASE"/>
    <property type="match status" value="1"/>
</dbReference>
<keyword evidence="1" id="KW-0472">Membrane</keyword>
<name>A0ABY8WZV6_9BACL</name>
<dbReference type="Gene3D" id="3.90.1310.10">
    <property type="entry name" value="Penicillin-binding protein 2a (Domain 2)"/>
    <property type="match status" value="1"/>
</dbReference>
<dbReference type="Pfam" id="PF00905">
    <property type="entry name" value="Transpeptidase"/>
    <property type="match status" value="1"/>
</dbReference>
<proteinExistence type="predicted"/>
<dbReference type="Proteomes" id="UP001236415">
    <property type="component" value="Chromosome"/>
</dbReference>
<keyword evidence="4" id="KW-1185">Reference proteome</keyword>
<dbReference type="EMBL" id="CP127162">
    <property type="protein sequence ID" value="WIV18409.1"/>
    <property type="molecule type" value="Genomic_DNA"/>
</dbReference>
<evidence type="ECO:0000259" key="2">
    <source>
        <dbReference type="Pfam" id="PF00905"/>
    </source>
</evidence>
<evidence type="ECO:0000313" key="3">
    <source>
        <dbReference type="EMBL" id="WIV18409.1"/>
    </source>
</evidence>
<dbReference type="InterPro" id="IPR012338">
    <property type="entry name" value="Beta-lactam/transpept-like"/>
</dbReference>
<gene>
    <name evidence="3" type="ORF">QPK24_18755</name>
</gene>
<dbReference type="SUPFAM" id="SSF56519">
    <property type="entry name" value="Penicillin binding protein dimerisation domain"/>
    <property type="match status" value="1"/>
</dbReference>
<dbReference type="InterPro" id="IPR050515">
    <property type="entry name" value="Beta-lactam/transpept"/>
</dbReference>
<feature type="transmembrane region" description="Helical" evidence="1">
    <location>
        <begin position="9"/>
        <end position="29"/>
    </location>
</feature>
<dbReference type="Gene3D" id="3.40.710.10">
    <property type="entry name" value="DD-peptidase/beta-lactamase superfamily"/>
    <property type="match status" value="1"/>
</dbReference>
<evidence type="ECO:0000313" key="4">
    <source>
        <dbReference type="Proteomes" id="UP001236415"/>
    </source>
</evidence>